<sequence>MCQLSLLPHYHHPISYSVFECEEDSFQSMLAVWYQVADLLRTQPPGTTIGYSTGELVMGSIDGELYMFDSQDLSPTMDAHDCTLFRPDEFETDITDMDNIRCALEEWLKSPQYSLSVDPETLAEAIRDTYEAESQANWRWNGKV</sequence>
<dbReference type="RefSeq" id="WP_074830447.1">
    <property type="nucleotide sequence ID" value="NZ_FOEV01000027.1"/>
</dbReference>
<organism evidence="1 2">
    <name type="scientific">Pseudomonas lutea</name>
    <dbReference type="NCBI Taxonomy" id="243924"/>
    <lineage>
        <taxon>Bacteria</taxon>
        <taxon>Pseudomonadati</taxon>
        <taxon>Pseudomonadota</taxon>
        <taxon>Gammaproteobacteria</taxon>
        <taxon>Pseudomonadales</taxon>
        <taxon>Pseudomonadaceae</taxon>
        <taxon>Pseudomonas</taxon>
    </lineage>
</organism>
<accession>A0A9X8MHQ7</accession>
<proteinExistence type="predicted"/>
<dbReference type="Proteomes" id="UP000183210">
    <property type="component" value="Unassembled WGS sequence"/>
</dbReference>
<dbReference type="GeneID" id="300269756"/>
<reference evidence="1 2" key="1">
    <citation type="submission" date="2016-10" db="EMBL/GenBank/DDBJ databases">
        <authorList>
            <person name="Varghese N."/>
            <person name="Submissions S."/>
        </authorList>
    </citation>
    <scope>NUCLEOTIDE SEQUENCE [LARGE SCALE GENOMIC DNA]</scope>
    <source>
        <strain evidence="1 2">LMG 21974</strain>
    </source>
</reference>
<evidence type="ECO:0000313" key="2">
    <source>
        <dbReference type="Proteomes" id="UP000183210"/>
    </source>
</evidence>
<protein>
    <submittedName>
        <fullName evidence="1">Uncharacterized protein</fullName>
    </submittedName>
</protein>
<comment type="caution">
    <text evidence="1">The sequence shown here is derived from an EMBL/GenBank/DDBJ whole genome shotgun (WGS) entry which is preliminary data.</text>
</comment>
<dbReference type="AlphaFoldDB" id="A0A9X8MHQ7"/>
<gene>
    <name evidence="1" type="ORF">SAMN05216409_12719</name>
</gene>
<evidence type="ECO:0000313" key="1">
    <source>
        <dbReference type="EMBL" id="SER48491.1"/>
    </source>
</evidence>
<dbReference type="EMBL" id="FOEV01000027">
    <property type="protein sequence ID" value="SER48491.1"/>
    <property type="molecule type" value="Genomic_DNA"/>
</dbReference>
<name>A0A9X8MHQ7_9PSED</name>